<feature type="region of interest" description="Disordered" evidence="1">
    <location>
        <begin position="1831"/>
        <end position="1857"/>
    </location>
</feature>
<dbReference type="Gene3D" id="3.30.200.20">
    <property type="entry name" value="Phosphorylase Kinase, domain 1"/>
    <property type="match status" value="1"/>
</dbReference>
<accession>A0A9P0JLU3</accession>
<evidence type="ECO:0000256" key="2">
    <source>
        <dbReference type="SAM" id="SignalP"/>
    </source>
</evidence>
<feature type="region of interest" description="Disordered" evidence="1">
    <location>
        <begin position="1278"/>
        <end position="1306"/>
    </location>
</feature>
<organism evidence="4 5">
    <name type="scientific">Acanthoscelides obtectus</name>
    <name type="common">Bean weevil</name>
    <name type="synonym">Bruchus obtectus</name>
    <dbReference type="NCBI Taxonomy" id="200917"/>
    <lineage>
        <taxon>Eukaryota</taxon>
        <taxon>Metazoa</taxon>
        <taxon>Ecdysozoa</taxon>
        <taxon>Arthropoda</taxon>
        <taxon>Hexapoda</taxon>
        <taxon>Insecta</taxon>
        <taxon>Pterygota</taxon>
        <taxon>Neoptera</taxon>
        <taxon>Endopterygota</taxon>
        <taxon>Coleoptera</taxon>
        <taxon>Polyphaga</taxon>
        <taxon>Cucujiformia</taxon>
        <taxon>Chrysomeloidea</taxon>
        <taxon>Chrysomelidae</taxon>
        <taxon>Bruchinae</taxon>
        <taxon>Bruchini</taxon>
        <taxon>Acanthoscelides</taxon>
    </lineage>
</organism>
<dbReference type="PANTHER" id="PTHR24417:SF7">
    <property type="entry name" value="CHROMATIN MODIFICATION-RELATED PROTEIN EAF1"/>
    <property type="match status" value="1"/>
</dbReference>
<proteinExistence type="predicted"/>
<feature type="compositionally biased region" description="Basic and acidic residues" evidence="1">
    <location>
        <begin position="960"/>
        <end position="970"/>
    </location>
</feature>
<evidence type="ECO:0000259" key="3">
    <source>
        <dbReference type="PROSITE" id="PS50011"/>
    </source>
</evidence>
<feature type="region of interest" description="Disordered" evidence="1">
    <location>
        <begin position="1764"/>
        <end position="1801"/>
    </location>
</feature>
<dbReference type="Proteomes" id="UP001152888">
    <property type="component" value="Unassembled WGS sequence"/>
</dbReference>
<feature type="compositionally biased region" description="Basic and acidic residues" evidence="1">
    <location>
        <begin position="1488"/>
        <end position="1510"/>
    </location>
</feature>
<dbReference type="OrthoDB" id="5973359at2759"/>
<feature type="region of interest" description="Disordered" evidence="1">
    <location>
        <begin position="960"/>
        <end position="986"/>
    </location>
</feature>
<feature type="region of interest" description="Disordered" evidence="1">
    <location>
        <begin position="1393"/>
        <end position="1459"/>
    </location>
</feature>
<keyword evidence="5" id="KW-1185">Reference proteome</keyword>
<dbReference type="PRINTS" id="PR00109">
    <property type="entry name" value="TYRKINASE"/>
</dbReference>
<feature type="region of interest" description="Disordered" evidence="1">
    <location>
        <begin position="1569"/>
        <end position="1640"/>
    </location>
</feature>
<feature type="region of interest" description="Disordered" evidence="1">
    <location>
        <begin position="813"/>
        <end position="845"/>
    </location>
</feature>
<reference evidence="4" key="1">
    <citation type="submission" date="2022-03" db="EMBL/GenBank/DDBJ databases">
        <authorList>
            <person name="Sayadi A."/>
        </authorList>
    </citation>
    <scope>NUCLEOTIDE SEQUENCE</scope>
</reference>
<feature type="compositionally biased region" description="Basic and acidic residues" evidence="1">
    <location>
        <begin position="1576"/>
        <end position="1603"/>
    </location>
</feature>
<feature type="region of interest" description="Disordered" evidence="1">
    <location>
        <begin position="1662"/>
        <end position="1704"/>
    </location>
</feature>
<feature type="region of interest" description="Disordered" evidence="1">
    <location>
        <begin position="2186"/>
        <end position="2208"/>
    </location>
</feature>
<feature type="compositionally biased region" description="Acidic residues" evidence="1">
    <location>
        <begin position="1415"/>
        <end position="1428"/>
    </location>
</feature>
<dbReference type="PROSITE" id="PS50011">
    <property type="entry name" value="PROTEIN_KINASE_DOM"/>
    <property type="match status" value="1"/>
</dbReference>
<comment type="caution">
    <text evidence="4">The sequence shown here is derived from an EMBL/GenBank/DDBJ whole genome shotgun (WGS) entry which is preliminary data.</text>
</comment>
<name>A0A9P0JLU3_ACAOB</name>
<dbReference type="PANTHER" id="PTHR24417">
    <property type="entry name" value="SERINE/THREONINE-PROTEIN KINASE LMTK1"/>
    <property type="match status" value="1"/>
</dbReference>
<dbReference type="InterPro" id="IPR011009">
    <property type="entry name" value="Kinase-like_dom_sf"/>
</dbReference>
<dbReference type="Pfam" id="PF07714">
    <property type="entry name" value="PK_Tyr_Ser-Thr"/>
    <property type="match status" value="1"/>
</dbReference>
<protein>
    <recommendedName>
        <fullName evidence="3">Protein kinase domain-containing protein</fullName>
    </recommendedName>
</protein>
<feature type="region of interest" description="Disordered" evidence="1">
    <location>
        <begin position="1473"/>
        <end position="1535"/>
    </location>
</feature>
<dbReference type="EMBL" id="CAKOFQ010006663">
    <property type="protein sequence ID" value="CAH1955894.1"/>
    <property type="molecule type" value="Genomic_DNA"/>
</dbReference>
<feature type="chain" id="PRO_5040486052" description="Protein kinase domain-containing protein" evidence="2">
    <location>
        <begin position="23"/>
        <end position="2208"/>
    </location>
</feature>
<feature type="compositionally biased region" description="Acidic residues" evidence="1">
    <location>
        <begin position="1831"/>
        <end position="1849"/>
    </location>
</feature>
<feature type="compositionally biased region" description="Acidic residues" evidence="1">
    <location>
        <begin position="1674"/>
        <end position="1684"/>
    </location>
</feature>
<feature type="compositionally biased region" description="Basic and acidic residues" evidence="1">
    <location>
        <begin position="1278"/>
        <end position="1289"/>
    </location>
</feature>
<sequence length="2208" mass="249046">MEKALKWSGICFNLFCIQLCNGKPIYSEDTFTGVNDPSQLVTALVVLLTICSLAFIGGCLCCQKRNAPKRFRDTPVVASGAPDFDHGHVNPIANGEFTIFTPLSPHLNNNIFLASEPASRTFENYNNDGIDLNPWFSEHEKDFPRIKLKYIKELGRGWFGKVVQGAAQDIGENGQIWTPVVVRILDATSSQKEKVLFLQDASIYKCGEHPNILKQIGKCLDTVPFLLLQEYCPQGDLKAYLRANKANAGKLLAGEYPLLWCCQLTSALKFLHENKICHPDLAARNCQLTSSLTLKLGDYGLAVFRYPSDYYQSSPGLPLRWCAPESLNCTQTTIQPKSATPESNVWALGVTMWEVYECGEQPYVGLNDDEVIAQVLGPTAMRLDRPKCNVLYTDYIFRLMQLCWATNPEERPTITRIDLMLSDLLQVPKNANNSNVSADSSLSVDDFDRRWETFKPNYIVKTDHLSDTVSVEIHEPCMNTKSASLTKLHGSLDDLLRTKGPPAECFIEDEISHNLMTQVPADTNSISDSDQEEFKSKMKSKPRPASSRIPFVDNFAFNRMSSGSETEEENWRHKVERGAYTEKVRMKSRSVADLMVLTHVDYSESESETPLPSLDYRVNYKNVRLAPASNLESANLTFGSEGNLLEVENTFQEELKKLKEGRRDSLLFVPDSCSHNDSNSIKNEEEATAVNPSDLIHELNDTAEIKPVNQIYNVFKVTIEHSPIHVNKKLNEIIFNDCSQLSFDTMKQDLPKDTCIYENNSCDSNLENISGIAKNELEDKSQLEMSDSENNKENFCAEIKPHLDLVKNSVKHNSQAENELQNVSSESQIELSDNEEDKDNGLAENSCTQFEPHIDLAKDGVQHNTQAEIVSSESQFELSDSKNNKGNGTSKIFCTEFESEIALVKDGEQHETHAGNEFEDVLSESHVELFNSEMNEDNGIVENSSTELESHIDLVRHSVHHDDTHSENKLETVSNESQFELSDSQSNKENSIRILSERLVEEILREAKQEETSIRSLSEKIADEILIYAKHEESSIRTLSGKLVEQILSDAKHTIEQFPKNGKIPKLSEKILNNKMLVEFIDCQKSKVCNSKTCENTLNISSEETKSESQNIEGEHLESLPTVKFDISSNQEQAMPNSLTHSSIFCSTPFKKKDISLPSEDVYTSMTLFGDEHLGENENKELNYSLETWDNFLGKTLDQSENLFDSFSSEPQSLLFIDDKNDTYDVDTVQKKDGEGLDNTREELNGDTFVLDSIISPADVGRSEETFDVVKGVAPREEQASRTFVKDEVESPQANTEDSKDSWESGGGWFLHPQTYNECPSGELQIQPTTSDSYVGFGIDDEIMSAIRNELLSKLPHAQGSSSERVKDDEEEWDTCERNEVFLKYNVYNTPLSPIPEESCTDELSGLHSPKQENADSDWSEQGEDEALPQDTGSISPRTHDSPCKGQLHRHTPSQDSCCSNDTLFNLEELIAVEKEGDNPPKMTQSVEDGRLGDRGDSDSENLNKTDSENANRTYVIEDEKSEESTLNCKMPSETEKPQKCTIEIFLTQERDHSSRLLLEFQEETSNENGIVLLDADERSKSEMTEENERRSFKAQEQSKEENGMLSLEPQEQSKSESTEENGPLFPVGQLVPLPSPEDNPWRQLPASLLTYNTAIAQTTNPFLHDAQPVPESDKDDLEIDESPPESHENLPETNLDSIENEDVRDEREYEDFVNMENAKNSLEYSNLTENNEYIYDRTENDNSDDENIYGILTDIRFNGPSDAQLMSTSFSESNNCDDQEWDSGSESRSSSSGEFIWKEGEHEESLKALTAAPQDTMEDIKPMECITEGANEESDISSTFSDDEDGETPEFVPSAWDKFAMPGKSALRSPEKIPKRSEEKKSKAVWFKKQKYQCVYEYPKEPDSPVSQTTELWKPPSQADYTAFIDWDFDGESNMSQPEENEKVSYYPKSNTIYNNLYQLISIPDFLPKDTGMEDEFFISSSARPFDLRNSLSSQFFPGNSGWPDSATPDSGLEDFTPSGVQNEDRFAKCVPSLKQLASDAVNKKKQMEKNRENLGGLRHQKNKLKLDLPPSPSAFTSEKLFTIDPPSLEPVIREKPTFTTFGKSRFHVQHVDTPSDDPDSKNVSFEALPYKPLQEIQLKDNEKEFVRSQKLRRDTQDMERNVIKTENSDICNLKMEIVRGEASLLDSADEDSGIESSTLERKLSAT</sequence>
<feature type="signal peptide" evidence="2">
    <location>
        <begin position="1"/>
        <end position="22"/>
    </location>
</feature>
<keyword evidence="2" id="KW-0732">Signal</keyword>
<dbReference type="GO" id="GO:0005524">
    <property type="term" value="F:ATP binding"/>
    <property type="evidence" value="ECO:0007669"/>
    <property type="project" value="InterPro"/>
</dbReference>
<dbReference type="InterPro" id="IPR001245">
    <property type="entry name" value="Ser-Thr/Tyr_kinase_cat_dom"/>
</dbReference>
<dbReference type="GO" id="GO:0004672">
    <property type="term" value="F:protein kinase activity"/>
    <property type="evidence" value="ECO:0007669"/>
    <property type="project" value="InterPro"/>
</dbReference>
<evidence type="ECO:0000256" key="1">
    <source>
        <dbReference type="SAM" id="MobiDB-lite"/>
    </source>
</evidence>
<feature type="compositionally biased region" description="Polar residues" evidence="1">
    <location>
        <begin position="813"/>
        <end position="831"/>
    </location>
</feature>
<dbReference type="SUPFAM" id="SSF56112">
    <property type="entry name" value="Protein kinase-like (PK-like)"/>
    <property type="match status" value="1"/>
</dbReference>
<feature type="region of interest" description="Disordered" evidence="1">
    <location>
        <begin position="521"/>
        <end position="545"/>
    </location>
</feature>
<dbReference type="InterPro" id="IPR000719">
    <property type="entry name" value="Prot_kinase_dom"/>
</dbReference>
<feature type="compositionally biased region" description="Low complexity" evidence="1">
    <location>
        <begin position="1785"/>
        <end position="1795"/>
    </location>
</feature>
<evidence type="ECO:0000313" key="5">
    <source>
        <dbReference type="Proteomes" id="UP001152888"/>
    </source>
</evidence>
<dbReference type="Gene3D" id="1.10.510.10">
    <property type="entry name" value="Transferase(Phosphotransferase) domain 1"/>
    <property type="match status" value="1"/>
</dbReference>
<gene>
    <name evidence="4" type="ORF">ACAOBT_LOCUS1313</name>
</gene>
<feature type="compositionally biased region" description="Polar residues" evidence="1">
    <location>
        <begin position="971"/>
        <end position="986"/>
    </location>
</feature>
<evidence type="ECO:0000313" key="4">
    <source>
        <dbReference type="EMBL" id="CAH1955894.1"/>
    </source>
</evidence>
<feature type="compositionally biased region" description="Polar residues" evidence="1">
    <location>
        <begin position="1765"/>
        <end position="1775"/>
    </location>
</feature>
<feature type="domain" description="Protein kinase" evidence="3">
    <location>
        <begin position="148"/>
        <end position="425"/>
    </location>
</feature>